<evidence type="ECO:0000313" key="8">
    <source>
        <dbReference type="Proteomes" id="UP000184346"/>
    </source>
</evidence>
<keyword evidence="5 6" id="KW-0472">Membrane</keyword>
<dbReference type="PANTHER" id="PTHR30213">
    <property type="entry name" value="INNER MEMBRANE PROTEIN YHJD"/>
    <property type="match status" value="1"/>
</dbReference>
<dbReference type="RefSeq" id="WP_072821357.1">
    <property type="nucleotide sequence ID" value="NZ_FQUJ01000005.1"/>
</dbReference>
<evidence type="ECO:0000256" key="1">
    <source>
        <dbReference type="ARBA" id="ARBA00004651"/>
    </source>
</evidence>
<keyword evidence="8" id="KW-1185">Reference proteome</keyword>
<feature type="transmembrane region" description="Helical" evidence="6">
    <location>
        <begin position="142"/>
        <end position="168"/>
    </location>
</feature>
<dbReference type="Pfam" id="PF03631">
    <property type="entry name" value="Virul_fac_BrkB"/>
    <property type="match status" value="1"/>
</dbReference>
<evidence type="ECO:0000256" key="5">
    <source>
        <dbReference type="ARBA" id="ARBA00023136"/>
    </source>
</evidence>
<reference evidence="7 8" key="1">
    <citation type="submission" date="2016-11" db="EMBL/GenBank/DDBJ databases">
        <authorList>
            <person name="Jaros S."/>
            <person name="Januszkiewicz K."/>
            <person name="Wedrychowicz H."/>
        </authorList>
    </citation>
    <scope>NUCLEOTIDE SEQUENCE [LARGE SCALE GENOMIC DNA]</scope>
    <source>
        <strain evidence="7 8">DSM 19980</strain>
    </source>
</reference>
<dbReference type="PIRSF" id="PIRSF035875">
    <property type="entry name" value="RNase_BN"/>
    <property type="match status" value="1"/>
</dbReference>
<gene>
    <name evidence="7" type="ORF">SAMN02745148_01414</name>
</gene>
<dbReference type="AlphaFoldDB" id="A0A1M4XCX4"/>
<evidence type="ECO:0000256" key="2">
    <source>
        <dbReference type="ARBA" id="ARBA00022475"/>
    </source>
</evidence>
<sequence>MIKDEIISWFRIVRNAVQLWLNHNAFSYAGSLAFYTLFSLAPTIIIAVTIIGLVLGEEAAQGQIVAQLSDMVGEGAATAVENAVAQSRIEASGPVPTLLGIGALLVGATTVFAQMQFSLNTLWGVTPRPDRSGILQFLKSRFLSLAVVLAIGFVLLVSLIAGVAVQAVFQFASGWLPWVKGLLGGAELLLSLLAVTLFFATLFKVLPDVVLGWRDVMVGAAITAVLFSIGRFGIAAYLAYTATASTYGAAGSLVLILLWVYYSSLILLFGAALTRAHLEERGKPIVPRNMAVRVKHELMTGSHTSGD</sequence>
<evidence type="ECO:0000313" key="7">
    <source>
        <dbReference type="EMBL" id="SHE91275.1"/>
    </source>
</evidence>
<feature type="transmembrane region" description="Helical" evidence="6">
    <location>
        <begin position="218"/>
        <end position="240"/>
    </location>
</feature>
<feature type="transmembrane region" description="Helical" evidence="6">
    <location>
        <begin position="252"/>
        <end position="273"/>
    </location>
</feature>
<dbReference type="STRING" id="1121942.SAMN02745148_01414"/>
<comment type="subcellular location">
    <subcellularLocation>
        <location evidence="1">Cell membrane</location>
        <topology evidence="1">Multi-pass membrane protein</topology>
    </subcellularLocation>
</comment>
<dbReference type="PANTHER" id="PTHR30213:SF1">
    <property type="entry name" value="INNER MEMBRANE PROTEIN YHJD"/>
    <property type="match status" value="1"/>
</dbReference>
<evidence type="ECO:0000256" key="3">
    <source>
        <dbReference type="ARBA" id="ARBA00022692"/>
    </source>
</evidence>
<dbReference type="Proteomes" id="UP000184346">
    <property type="component" value="Unassembled WGS sequence"/>
</dbReference>
<dbReference type="EMBL" id="FQUJ01000005">
    <property type="protein sequence ID" value="SHE91275.1"/>
    <property type="molecule type" value="Genomic_DNA"/>
</dbReference>
<evidence type="ECO:0000256" key="6">
    <source>
        <dbReference type="SAM" id="Phobius"/>
    </source>
</evidence>
<organism evidence="7 8">
    <name type="scientific">Modicisalibacter ilicicola DSM 19980</name>
    <dbReference type="NCBI Taxonomy" id="1121942"/>
    <lineage>
        <taxon>Bacteria</taxon>
        <taxon>Pseudomonadati</taxon>
        <taxon>Pseudomonadota</taxon>
        <taxon>Gammaproteobacteria</taxon>
        <taxon>Oceanospirillales</taxon>
        <taxon>Halomonadaceae</taxon>
        <taxon>Modicisalibacter</taxon>
    </lineage>
</organism>
<protein>
    <submittedName>
        <fullName evidence="7">Membrane protein</fullName>
    </submittedName>
</protein>
<accession>A0A1M4XCX4</accession>
<feature type="transmembrane region" description="Helical" evidence="6">
    <location>
        <begin position="32"/>
        <end position="55"/>
    </location>
</feature>
<keyword evidence="4 6" id="KW-1133">Transmembrane helix</keyword>
<name>A0A1M4XCX4_9GAMM</name>
<evidence type="ECO:0000256" key="4">
    <source>
        <dbReference type="ARBA" id="ARBA00022989"/>
    </source>
</evidence>
<keyword evidence="3 6" id="KW-0812">Transmembrane</keyword>
<dbReference type="GO" id="GO:0005886">
    <property type="term" value="C:plasma membrane"/>
    <property type="evidence" value="ECO:0007669"/>
    <property type="project" value="UniProtKB-SubCell"/>
</dbReference>
<keyword evidence="2" id="KW-1003">Cell membrane</keyword>
<dbReference type="InterPro" id="IPR017039">
    <property type="entry name" value="Virul_fac_BrkB"/>
</dbReference>
<dbReference type="NCBIfam" id="TIGR00765">
    <property type="entry name" value="yihY_not_rbn"/>
    <property type="match status" value="1"/>
</dbReference>
<feature type="transmembrane region" description="Helical" evidence="6">
    <location>
        <begin position="188"/>
        <end position="206"/>
    </location>
</feature>
<proteinExistence type="predicted"/>